<dbReference type="AlphaFoldDB" id="I3IJA2"/>
<comment type="subcellular location">
    <subcellularLocation>
        <location evidence="1">Membrane</location>
        <topology evidence="1">Multi-pass membrane protein</topology>
    </subcellularLocation>
</comment>
<sequence length="148" mass="16487">MPVTVWWIWMVFAAIFIISEIFTAGFFLLWFGIGAVIAGILAVLGMSEGWQWGAFIGISAVLFITSRRFAERFTIQQPSGVGADRFLGEKGIVLEEIDAIRNTGIVRIRNEHWRSDSYTNETIPAGKRVEVVKVVGTHLVVKTLSEGE</sequence>
<gene>
    <name evidence="7" type="ORF">KSU1_C0201</name>
</gene>
<evidence type="ECO:0000313" key="8">
    <source>
        <dbReference type="Proteomes" id="UP000002985"/>
    </source>
</evidence>
<dbReference type="OrthoDB" id="37442at2"/>
<keyword evidence="2 5" id="KW-0812">Transmembrane</keyword>
<keyword evidence="4 5" id="KW-0472">Membrane</keyword>
<dbReference type="GO" id="GO:0005886">
    <property type="term" value="C:plasma membrane"/>
    <property type="evidence" value="ECO:0007669"/>
    <property type="project" value="TreeGrafter"/>
</dbReference>
<dbReference type="Proteomes" id="UP000002985">
    <property type="component" value="Unassembled WGS sequence"/>
</dbReference>
<keyword evidence="3 5" id="KW-1133">Transmembrane helix</keyword>
<dbReference type="InterPro" id="IPR012340">
    <property type="entry name" value="NA-bd_OB-fold"/>
</dbReference>
<dbReference type="EMBL" id="BAFH01000003">
    <property type="protein sequence ID" value="GAB61797.1"/>
    <property type="molecule type" value="Genomic_DNA"/>
</dbReference>
<dbReference type="Gene3D" id="2.40.50.140">
    <property type="entry name" value="Nucleic acid-binding proteins"/>
    <property type="match status" value="1"/>
</dbReference>
<evidence type="ECO:0000256" key="5">
    <source>
        <dbReference type="SAM" id="Phobius"/>
    </source>
</evidence>
<protein>
    <recommendedName>
        <fullName evidence="6">NfeD-like C-terminal domain-containing protein</fullName>
    </recommendedName>
</protein>
<feature type="transmembrane region" description="Helical" evidence="5">
    <location>
        <begin position="52"/>
        <end position="70"/>
    </location>
</feature>
<dbReference type="PANTHER" id="PTHR33507">
    <property type="entry name" value="INNER MEMBRANE PROTEIN YBBJ"/>
    <property type="match status" value="1"/>
</dbReference>
<evidence type="ECO:0000313" key="7">
    <source>
        <dbReference type="EMBL" id="GAB61797.1"/>
    </source>
</evidence>
<accession>I3IJA2</accession>
<evidence type="ECO:0000256" key="4">
    <source>
        <dbReference type="ARBA" id="ARBA00023136"/>
    </source>
</evidence>
<reference evidence="7 8" key="1">
    <citation type="journal article" date="2012" name="FEBS Lett.">
        <title>Anammox organism KSU-1 expresses a NirK-type copper-containing nitrite reductase instead of a NirS-type with cytochrome cd1.</title>
        <authorList>
            <person name="Hira D."/>
            <person name="Toh H."/>
            <person name="Migita C.T."/>
            <person name="Okubo H."/>
            <person name="Nishiyama T."/>
            <person name="Hattori M."/>
            <person name="Furukawa K."/>
            <person name="Fujii T."/>
        </authorList>
    </citation>
    <scope>NUCLEOTIDE SEQUENCE [LARGE SCALE GENOMIC DNA]</scope>
</reference>
<evidence type="ECO:0000256" key="3">
    <source>
        <dbReference type="ARBA" id="ARBA00022989"/>
    </source>
</evidence>
<dbReference type="SUPFAM" id="SSF141322">
    <property type="entry name" value="NfeD domain-like"/>
    <property type="match status" value="1"/>
</dbReference>
<feature type="domain" description="NfeD-like C-terminal" evidence="6">
    <location>
        <begin position="83"/>
        <end position="142"/>
    </location>
</feature>
<evidence type="ECO:0000256" key="2">
    <source>
        <dbReference type="ARBA" id="ARBA00022692"/>
    </source>
</evidence>
<feature type="transmembrane region" description="Helical" evidence="5">
    <location>
        <begin position="27"/>
        <end position="46"/>
    </location>
</feature>
<dbReference type="Pfam" id="PF01957">
    <property type="entry name" value="NfeD"/>
    <property type="match status" value="1"/>
</dbReference>
<name>I3IJA2_9BACT</name>
<evidence type="ECO:0000259" key="6">
    <source>
        <dbReference type="Pfam" id="PF01957"/>
    </source>
</evidence>
<dbReference type="PANTHER" id="PTHR33507:SF3">
    <property type="entry name" value="INNER MEMBRANE PROTEIN YBBJ"/>
    <property type="match status" value="1"/>
</dbReference>
<dbReference type="InterPro" id="IPR002810">
    <property type="entry name" value="NfeD-like_C"/>
</dbReference>
<organism evidence="7 8">
    <name type="scientific">Candidatus Jettenia caeni</name>
    <dbReference type="NCBI Taxonomy" id="247490"/>
    <lineage>
        <taxon>Bacteria</taxon>
        <taxon>Pseudomonadati</taxon>
        <taxon>Planctomycetota</taxon>
        <taxon>Candidatus Brocadiia</taxon>
        <taxon>Candidatus Brocadiales</taxon>
        <taxon>Candidatus Brocadiaceae</taxon>
        <taxon>Candidatus Jettenia</taxon>
    </lineage>
</organism>
<comment type="caution">
    <text evidence="7">The sequence shown here is derived from an EMBL/GenBank/DDBJ whole genome shotgun (WGS) entry which is preliminary data.</text>
</comment>
<keyword evidence="8" id="KW-1185">Reference proteome</keyword>
<dbReference type="STRING" id="247490.KSU1_C0201"/>
<feature type="transmembrane region" description="Helical" evidence="5">
    <location>
        <begin position="6"/>
        <end position="22"/>
    </location>
</feature>
<dbReference type="eggNOG" id="COG1585">
    <property type="taxonomic scope" value="Bacteria"/>
</dbReference>
<evidence type="ECO:0000256" key="1">
    <source>
        <dbReference type="ARBA" id="ARBA00004141"/>
    </source>
</evidence>
<dbReference type="InterPro" id="IPR052165">
    <property type="entry name" value="Membrane_assoc_protease"/>
</dbReference>
<proteinExistence type="predicted"/>